<dbReference type="CDD" id="cd17535">
    <property type="entry name" value="REC_NarL-like"/>
    <property type="match status" value="1"/>
</dbReference>
<dbReference type="InterPro" id="IPR000792">
    <property type="entry name" value="Tscrpt_reg_LuxR_C"/>
</dbReference>
<protein>
    <submittedName>
        <fullName evidence="8">LuxR family transcriptional regulator</fullName>
    </submittedName>
</protein>
<dbReference type="Pfam" id="PF00072">
    <property type="entry name" value="Response_reg"/>
    <property type="match status" value="1"/>
</dbReference>
<name>A0A0X3X9V8_STRVO</name>
<keyword evidence="4" id="KW-0804">Transcription</keyword>
<dbReference type="InterPro" id="IPR058245">
    <property type="entry name" value="NreC/VraR/RcsB-like_REC"/>
</dbReference>
<dbReference type="PROSITE" id="PS00622">
    <property type="entry name" value="HTH_LUXR_1"/>
    <property type="match status" value="1"/>
</dbReference>
<evidence type="ECO:0000256" key="5">
    <source>
        <dbReference type="PROSITE-ProRule" id="PRU00169"/>
    </source>
</evidence>
<dbReference type="GO" id="GO:0006355">
    <property type="term" value="P:regulation of DNA-templated transcription"/>
    <property type="evidence" value="ECO:0007669"/>
    <property type="project" value="InterPro"/>
</dbReference>
<dbReference type="PROSITE" id="PS50110">
    <property type="entry name" value="RESPONSE_REGULATORY"/>
    <property type="match status" value="1"/>
</dbReference>
<dbReference type="InterPro" id="IPR039420">
    <property type="entry name" value="WalR-like"/>
</dbReference>
<keyword evidence="1 5" id="KW-0597">Phosphoprotein</keyword>
<keyword evidence="3" id="KW-0238">DNA-binding</keyword>
<dbReference type="SUPFAM" id="SSF52172">
    <property type="entry name" value="CheY-like"/>
    <property type="match status" value="1"/>
</dbReference>
<proteinExistence type="predicted"/>
<organism evidence="8 9">
    <name type="scientific">Streptomyces violaceusniger</name>
    <dbReference type="NCBI Taxonomy" id="68280"/>
    <lineage>
        <taxon>Bacteria</taxon>
        <taxon>Bacillati</taxon>
        <taxon>Actinomycetota</taxon>
        <taxon>Actinomycetes</taxon>
        <taxon>Kitasatosporales</taxon>
        <taxon>Streptomycetaceae</taxon>
        <taxon>Streptomyces</taxon>
        <taxon>Streptomyces violaceusniger group</taxon>
    </lineage>
</organism>
<feature type="domain" description="HTH luxR-type" evidence="6">
    <location>
        <begin position="153"/>
        <end position="218"/>
    </location>
</feature>
<dbReference type="PANTHER" id="PTHR43214">
    <property type="entry name" value="TWO-COMPONENT RESPONSE REGULATOR"/>
    <property type="match status" value="1"/>
</dbReference>
<dbReference type="Pfam" id="PF00196">
    <property type="entry name" value="GerE"/>
    <property type="match status" value="1"/>
</dbReference>
<feature type="domain" description="Response regulatory" evidence="7">
    <location>
        <begin position="11"/>
        <end position="127"/>
    </location>
</feature>
<reference evidence="9" key="1">
    <citation type="submission" date="2015-10" db="EMBL/GenBank/DDBJ databases">
        <authorList>
            <person name="Ju K.-S."/>
            <person name="Doroghazi J.R."/>
            <person name="Metcalf W.W."/>
        </authorList>
    </citation>
    <scope>NUCLEOTIDE SEQUENCE [LARGE SCALE GENOMIC DNA]</scope>
    <source>
        <strain evidence="9">NRRL F-8817</strain>
    </source>
</reference>
<gene>
    <name evidence="8" type="ORF">ADL28_05270</name>
</gene>
<dbReference type="PANTHER" id="PTHR43214:SF24">
    <property type="entry name" value="TRANSCRIPTIONAL REGULATORY PROTEIN NARL-RELATED"/>
    <property type="match status" value="1"/>
</dbReference>
<dbReference type="SMART" id="SM00421">
    <property type="entry name" value="HTH_LUXR"/>
    <property type="match status" value="1"/>
</dbReference>
<evidence type="ECO:0000256" key="1">
    <source>
        <dbReference type="ARBA" id="ARBA00022553"/>
    </source>
</evidence>
<dbReference type="EMBL" id="LLZJ01000040">
    <property type="protein sequence ID" value="KUL65780.1"/>
    <property type="molecule type" value="Genomic_DNA"/>
</dbReference>
<dbReference type="SMART" id="SM00448">
    <property type="entry name" value="REC"/>
    <property type="match status" value="1"/>
</dbReference>
<dbReference type="Proteomes" id="UP000053413">
    <property type="component" value="Unassembled WGS sequence"/>
</dbReference>
<evidence type="ECO:0000259" key="6">
    <source>
        <dbReference type="PROSITE" id="PS50043"/>
    </source>
</evidence>
<dbReference type="InterPro" id="IPR001789">
    <property type="entry name" value="Sig_transdc_resp-reg_receiver"/>
</dbReference>
<evidence type="ECO:0000259" key="7">
    <source>
        <dbReference type="PROSITE" id="PS50110"/>
    </source>
</evidence>
<evidence type="ECO:0000313" key="8">
    <source>
        <dbReference type="EMBL" id="KUL65780.1"/>
    </source>
</evidence>
<evidence type="ECO:0000313" key="9">
    <source>
        <dbReference type="Proteomes" id="UP000053413"/>
    </source>
</evidence>
<sequence length="220" mass="23202">MECGSGGPGVKVVIVDDQTIVRDGLVTICERLPGVEVVAAVGDGRQALAAVAEHSPDVVLMDLRMPHMDGIEATRHIAMDHPGTHVVVLTTFIDDESINAALTAGALGYLTKEAGREDVDRALRAAARGQALLDPAVHARLVALARQQPAAGSRELPAGLTAREAEVLICMAKGLSNREIARSLFVSEATVKTHVNRVFAKTGSRDRGQAIAYAHRHGLG</sequence>
<comment type="caution">
    <text evidence="8">The sequence shown here is derived from an EMBL/GenBank/DDBJ whole genome shotgun (WGS) entry which is preliminary data.</text>
</comment>
<dbReference type="CDD" id="cd06170">
    <property type="entry name" value="LuxR_C_like"/>
    <property type="match status" value="1"/>
</dbReference>
<keyword evidence="2" id="KW-0805">Transcription regulation</keyword>
<dbReference type="GO" id="GO:0003677">
    <property type="term" value="F:DNA binding"/>
    <property type="evidence" value="ECO:0007669"/>
    <property type="project" value="UniProtKB-KW"/>
</dbReference>
<evidence type="ECO:0000256" key="4">
    <source>
        <dbReference type="ARBA" id="ARBA00023163"/>
    </source>
</evidence>
<dbReference type="InterPro" id="IPR011006">
    <property type="entry name" value="CheY-like_superfamily"/>
</dbReference>
<dbReference type="Gene3D" id="3.40.50.2300">
    <property type="match status" value="1"/>
</dbReference>
<evidence type="ECO:0000256" key="2">
    <source>
        <dbReference type="ARBA" id="ARBA00023015"/>
    </source>
</evidence>
<dbReference type="PROSITE" id="PS50043">
    <property type="entry name" value="HTH_LUXR_2"/>
    <property type="match status" value="1"/>
</dbReference>
<dbReference type="GO" id="GO:0000160">
    <property type="term" value="P:phosphorelay signal transduction system"/>
    <property type="evidence" value="ECO:0007669"/>
    <property type="project" value="InterPro"/>
</dbReference>
<dbReference type="AlphaFoldDB" id="A0A0X3X9V8"/>
<evidence type="ECO:0000256" key="3">
    <source>
        <dbReference type="ARBA" id="ARBA00023125"/>
    </source>
</evidence>
<dbReference type="PRINTS" id="PR00038">
    <property type="entry name" value="HTHLUXR"/>
</dbReference>
<accession>A0A0X3X9V8</accession>
<feature type="modified residue" description="4-aspartylphosphate" evidence="5">
    <location>
        <position position="62"/>
    </location>
</feature>